<accession>A0A256G2M9</accession>
<keyword evidence="2" id="KW-1185">Reference proteome</keyword>
<protein>
    <submittedName>
        <fullName evidence="1">Uncharacterized protein</fullName>
    </submittedName>
</protein>
<comment type="caution">
    <text evidence="1">The sequence shown here is derived from an EMBL/GenBank/DDBJ whole genome shotgun (WGS) entry which is preliminary data.</text>
</comment>
<sequence length="63" mass="7382">MLPSAFRSDFIRSALSFFVLKRILSENRFTLFGMRYMWSHTIIDANCILSSFDPYKGKSILLK</sequence>
<proteinExistence type="predicted"/>
<dbReference type="AlphaFoldDB" id="A0A256G2M9"/>
<gene>
    <name evidence="1" type="ORF">CEV34_5007</name>
</gene>
<dbReference type="Proteomes" id="UP000216188">
    <property type="component" value="Unassembled WGS sequence"/>
</dbReference>
<name>A0A256G2M9_9HYPH</name>
<evidence type="ECO:0000313" key="1">
    <source>
        <dbReference type="EMBL" id="OYR21333.1"/>
    </source>
</evidence>
<evidence type="ECO:0000313" key="2">
    <source>
        <dbReference type="Proteomes" id="UP000216188"/>
    </source>
</evidence>
<dbReference type="EMBL" id="NNRM01000048">
    <property type="protein sequence ID" value="OYR21333.1"/>
    <property type="molecule type" value="Genomic_DNA"/>
</dbReference>
<reference evidence="1 2" key="1">
    <citation type="submission" date="2017-07" db="EMBL/GenBank/DDBJ databases">
        <title>Phylogenetic study on the rhizospheric bacterium Ochrobactrum sp. A44.</title>
        <authorList>
            <person name="Krzyzanowska D.M."/>
            <person name="Ossowicki A."/>
            <person name="Rajewska M."/>
            <person name="Maciag T."/>
            <person name="Kaczynski Z."/>
            <person name="Czerwicka M."/>
            <person name="Jafra S."/>
        </authorList>
    </citation>
    <scope>NUCLEOTIDE SEQUENCE [LARGE SCALE GENOMIC DNA]</scope>
    <source>
        <strain evidence="1 2">CCUG 30717</strain>
    </source>
</reference>
<organism evidence="1 2">
    <name type="scientific">Brucella pseudogrignonensis</name>
    <dbReference type="NCBI Taxonomy" id="419475"/>
    <lineage>
        <taxon>Bacteria</taxon>
        <taxon>Pseudomonadati</taxon>
        <taxon>Pseudomonadota</taxon>
        <taxon>Alphaproteobacteria</taxon>
        <taxon>Hyphomicrobiales</taxon>
        <taxon>Brucellaceae</taxon>
        <taxon>Brucella/Ochrobactrum group</taxon>
        <taxon>Brucella</taxon>
    </lineage>
</organism>
<dbReference type="STRING" id="419475.A8A54_14740"/>